<evidence type="ECO:0000313" key="9">
    <source>
        <dbReference type="Proteomes" id="UP001248134"/>
    </source>
</evidence>
<dbReference type="GO" id="GO:0004318">
    <property type="term" value="F:enoyl-[acyl-carrier-protein] reductase (NADH) activity"/>
    <property type="evidence" value="ECO:0007669"/>
    <property type="project" value="InterPro"/>
</dbReference>
<evidence type="ECO:0000256" key="1">
    <source>
        <dbReference type="ARBA" id="ARBA00005189"/>
    </source>
</evidence>
<dbReference type="AlphaFoldDB" id="A0AAJ1Z0D3"/>
<evidence type="ECO:0000256" key="3">
    <source>
        <dbReference type="ARBA" id="ARBA00022516"/>
    </source>
</evidence>
<name>A0AAJ1Z0D3_9BACI</name>
<evidence type="ECO:0000256" key="4">
    <source>
        <dbReference type="ARBA" id="ARBA00022832"/>
    </source>
</evidence>
<dbReference type="Pfam" id="PF13561">
    <property type="entry name" value="adh_short_C2"/>
    <property type="match status" value="1"/>
</dbReference>
<protein>
    <submittedName>
        <fullName evidence="8">SDR family oxidoreductase</fullName>
    </submittedName>
</protein>
<reference evidence="8" key="1">
    <citation type="submission" date="2019-07" db="EMBL/GenBank/DDBJ databases">
        <title>Phylogenomic Reclassification of ATCC Bacillus Strains and Various Taxa within the Genus Bacillus.</title>
        <authorList>
            <person name="Riojas M.A."/>
            <person name="Frank A.M."/>
            <person name="Fenn S.L."/>
            <person name="King S.P."/>
            <person name="Brower S.M."/>
            <person name="Hazbon M.H."/>
        </authorList>
    </citation>
    <scope>NUCLEOTIDE SEQUENCE</scope>
    <source>
        <strain evidence="8">NR-12239</strain>
    </source>
</reference>
<organism evidence="8 9">
    <name type="scientific">Bacillus pseudomycoides</name>
    <dbReference type="NCBI Taxonomy" id="64104"/>
    <lineage>
        <taxon>Bacteria</taxon>
        <taxon>Bacillati</taxon>
        <taxon>Bacillota</taxon>
        <taxon>Bacilli</taxon>
        <taxon>Bacillales</taxon>
        <taxon>Bacillaceae</taxon>
        <taxon>Bacillus</taxon>
        <taxon>Bacillus cereus group</taxon>
    </lineage>
</organism>
<dbReference type="EMBL" id="VLYX01000002">
    <property type="protein sequence ID" value="MDR4324982.1"/>
    <property type="molecule type" value="Genomic_DNA"/>
</dbReference>
<comment type="similarity">
    <text evidence="2">Belongs to the short-chain dehydrogenases/reductases (SDR) family. FabI subfamily.</text>
</comment>
<evidence type="ECO:0000313" key="8">
    <source>
        <dbReference type="EMBL" id="MDR4324982.1"/>
    </source>
</evidence>
<sequence length="73" mass="8126">MPPVSVGELRTLSAKRIGDFNSILKQIEERAPFRRNVTQEEVGNPALFLFSNLASRVTGENIHGDFGYHILGN</sequence>
<dbReference type="Gene3D" id="1.10.8.400">
    <property type="entry name" value="Enoyl acyl carrier protein reductase"/>
    <property type="match status" value="1"/>
</dbReference>
<dbReference type="PANTHER" id="PTHR43159">
    <property type="entry name" value="ENOYL-[ACYL-CARRIER-PROTEIN] REDUCTASE"/>
    <property type="match status" value="1"/>
</dbReference>
<comment type="pathway">
    <text evidence="1">Lipid metabolism.</text>
</comment>
<dbReference type="GO" id="GO:0006633">
    <property type="term" value="P:fatty acid biosynthetic process"/>
    <property type="evidence" value="ECO:0007669"/>
    <property type="project" value="UniProtKB-KW"/>
</dbReference>
<accession>A0AAJ1Z0D3</accession>
<comment type="caution">
    <text evidence="8">The sequence shown here is derived from an EMBL/GenBank/DDBJ whole genome shotgun (WGS) entry which is preliminary data.</text>
</comment>
<dbReference type="SUPFAM" id="SSF51735">
    <property type="entry name" value="NAD(P)-binding Rossmann-fold domains"/>
    <property type="match status" value="1"/>
</dbReference>
<keyword evidence="7" id="KW-0275">Fatty acid biosynthesis</keyword>
<proteinExistence type="inferred from homology"/>
<evidence type="ECO:0000256" key="6">
    <source>
        <dbReference type="ARBA" id="ARBA00023098"/>
    </source>
</evidence>
<keyword evidence="4" id="KW-0276">Fatty acid metabolism</keyword>
<gene>
    <name evidence="8" type="ORF">FOS08_03175</name>
</gene>
<evidence type="ECO:0000256" key="2">
    <source>
        <dbReference type="ARBA" id="ARBA00009233"/>
    </source>
</evidence>
<keyword evidence="3" id="KW-0444">Lipid biosynthesis</keyword>
<dbReference type="PANTHER" id="PTHR43159:SF2">
    <property type="entry name" value="ENOYL-[ACYL-CARRIER-PROTEIN] REDUCTASE [NADH], CHLOROPLASTIC"/>
    <property type="match status" value="1"/>
</dbReference>
<dbReference type="Proteomes" id="UP001248134">
    <property type="component" value="Unassembled WGS sequence"/>
</dbReference>
<evidence type="ECO:0000256" key="7">
    <source>
        <dbReference type="ARBA" id="ARBA00023160"/>
    </source>
</evidence>
<keyword evidence="5" id="KW-0560">Oxidoreductase</keyword>
<dbReference type="InterPro" id="IPR002347">
    <property type="entry name" value="SDR_fam"/>
</dbReference>
<keyword evidence="6" id="KW-0443">Lipid metabolism</keyword>
<evidence type="ECO:0000256" key="5">
    <source>
        <dbReference type="ARBA" id="ARBA00023002"/>
    </source>
</evidence>
<dbReference type="InterPro" id="IPR036291">
    <property type="entry name" value="NAD(P)-bd_dom_sf"/>
</dbReference>
<dbReference type="InterPro" id="IPR014358">
    <property type="entry name" value="Enoyl-ACP_Rdtase_NADH"/>
</dbReference>